<comment type="caution">
    <text evidence="1">The sequence shown here is derived from an EMBL/GenBank/DDBJ whole genome shotgun (WGS) entry which is preliminary data.</text>
</comment>
<evidence type="ECO:0000313" key="2">
    <source>
        <dbReference type="Proteomes" id="UP001209878"/>
    </source>
</evidence>
<dbReference type="AlphaFoldDB" id="A0AAD9PBU8"/>
<accession>A0AAD9PBU8</accession>
<gene>
    <name evidence="1" type="ORF">NP493_48g07061</name>
</gene>
<proteinExistence type="predicted"/>
<sequence length="101" mass="10779">MPPLAMEEVDPTLELGCHDAVGPFFSITVACMADAIATCSIFYLTEVDLEGAIHFHKTTCVLPTPSYSRGGRDVLPPHGNAASTRTLVSIDSDVKFVVPLC</sequence>
<evidence type="ECO:0000313" key="1">
    <source>
        <dbReference type="EMBL" id="KAK2191676.1"/>
    </source>
</evidence>
<organism evidence="1 2">
    <name type="scientific">Ridgeia piscesae</name>
    <name type="common">Tubeworm</name>
    <dbReference type="NCBI Taxonomy" id="27915"/>
    <lineage>
        <taxon>Eukaryota</taxon>
        <taxon>Metazoa</taxon>
        <taxon>Spiralia</taxon>
        <taxon>Lophotrochozoa</taxon>
        <taxon>Annelida</taxon>
        <taxon>Polychaeta</taxon>
        <taxon>Sedentaria</taxon>
        <taxon>Canalipalpata</taxon>
        <taxon>Sabellida</taxon>
        <taxon>Siboglinidae</taxon>
        <taxon>Ridgeia</taxon>
    </lineage>
</organism>
<keyword evidence="2" id="KW-1185">Reference proteome</keyword>
<name>A0AAD9PBU8_RIDPI</name>
<dbReference type="EMBL" id="JAODUO010000048">
    <property type="protein sequence ID" value="KAK2191676.1"/>
    <property type="molecule type" value="Genomic_DNA"/>
</dbReference>
<reference evidence="1" key="1">
    <citation type="journal article" date="2023" name="Mol. Biol. Evol.">
        <title>Third-Generation Sequencing Reveals the Adaptive Role of the Epigenome in Three Deep-Sea Polychaetes.</title>
        <authorList>
            <person name="Perez M."/>
            <person name="Aroh O."/>
            <person name="Sun Y."/>
            <person name="Lan Y."/>
            <person name="Juniper S.K."/>
            <person name="Young C.R."/>
            <person name="Angers B."/>
            <person name="Qian P.Y."/>
        </authorList>
    </citation>
    <scope>NUCLEOTIDE SEQUENCE</scope>
    <source>
        <strain evidence="1">R07B-5</strain>
    </source>
</reference>
<dbReference type="Proteomes" id="UP001209878">
    <property type="component" value="Unassembled WGS sequence"/>
</dbReference>
<protein>
    <submittedName>
        <fullName evidence="1">Uncharacterized protein</fullName>
    </submittedName>
</protein>